<sequence length="133" mass="14858">MSKSVHLGLKTVHMHVIHLMYDDCNNAGRARAGRRARTLQERLTRGDERNAAFEPAGAFPPVIFHPLTDVLTADQWRVLSPRPAAVRNTCRCGADTNSEGRSFSQRMLVQEVCGSLVRGPDCLRSELGEQREM</sequence>
<comment type="caution">
    <text evidence="1">The sequence shown here is derived from an EMBL/GenBank/DDBJ whole genome shotgun (WGS) entry which is preliminary data.</text>
</comment>
<dbReference type="AlphaFoldDB" id="A0A7J6B4I9"/>
<reference evidence="1 2" key="1">
    <citation type="submission" date="2020-02" db="EMBL/GenBank/DDBJ databases">
        <title>A chromosome-scale genome assembly of the black bullhead catfish (Ameiurus melas).</title>
        <authorList>
            <person name="Wen M."/>
            <person name="Zham M."/>
            <person name="Cabau C."/>
            <person name="Klopp C."/>
            <person name="Donnadieu C."/>
            <person name="Roques C."/>
            <person name="Bouchez O."/>
            <person name="Lampietro C."/>
            <person name="Jouanno E."/>
            <person name="Herpin A."/>
            <person name="Louis A."/>
            <person name="Berthelot C."/>
            <person name="Parey E."/>
            <person name="Roest-Crollius H."/>
            <person name="Braasch I."/>
            <person name="Postlethwait J."/>
            <person name="Robinson-Rechavi M."/>
            <person name="Echchiki A."/>
            <person name="Begum T."/>
            <person name="Montfort J."/>
            <person name="Schartl M."/>
            <person name="Bobe J."/>
            <person name="Guiguen Y."/>
        </authorList>
    </citation>
    <scope>NUCLEOTIDE SEQUENCE [LARGE SCALE GENOMIC DNA]</scope>
    <source>
        <strain evidence="1">M_S1</strain>
        <tissue evidence="1">Blood</tissue>
    </source>
</reference>
<dbReference type="Proteomes" id="UP000593565">
    <property type="component" value="Unassembled WGS sequence"/>
</dbReference>
<dbReference type="EMBL" id="JAAGNN010000005">
    <property type="protein sequence ID" value="KAF4088991.1"/>
    <property type="molecule type" value="Genomic_DNA"/>
</dbReference>
<keyword evidence="2" id="KW-1185">Reference proteome</keyword>
<protein>
    <submittedName>
        <fullName evidence="1">Uncharacterized protein</fullName>
    </submittedName>
</protein>
<evidence type="ECO:0000313" key="1">
    <source>
        <dbReference type="EMBL" id="KAF4088991.1"/>
    </source>
</evidence>
<gene>
    <name evidence="1" type="ORF">AMELA_G00061390</name>
</gene>
<organism evidence="1 2">
    <name type="scientific">Ameiurus melas</name>
    <name type="common">Black bullhead</name>
    <name type="synonym">Silurus melas</name>
    <dbReference type="NCBI Taxonomy" id="219545"/>
    <lineage>
        <taxon>Eukaryota</taxon>
        <taxon>Metazoa</taxon>
        <taxon>Chordata</taxon>
        <taxon>Craniata</taxon>
        <taxon>Vertebrata</taxon>
        <taxon>Euteleostomi</taxon>
        <taxon>Actinopterygii</taxon>
        <taxon>Neopterygii</taxon>
        <taxon>Teleostei</taxon>
        <taxon>Ostariophysi</taxon>
        <taxon>Siluriformes</taxon>
        <taxon>Ictaluridae</taxon>
        <taxon>Ameiurus</taxon>
    </lineage>
</organism>
<accession>A0A7J6B4I9</accession>
<proteinExistence type="predicted"/>
<name>A0A7J6B4I9_AMEME</name>
<evidence type="ECO:0000313" key="2">
    <source>
        <dbReference type="Proteomes" id="UP000593565"/>
    </source>
</evidence>